<evidence type="ECO:0000313" key="4">
    <source>
        <dbReference type="Proteomes" id="UP001187192"/>
    </source>
</evidence>
<gene>
    <name evidence="3" type="ORF">TIFTF001_017834</name>
</gene>
<keyword evidence="4" id="KW-1185">Reference proteome</keyword>
<dbReference type="EMBL" id="BTGU01000029">
    <property type="protein sequence ID" value="GMN48674.1"/>
    <property type="molecule type" value="Genomic_DNA"/>
</dbReference>
<evidence type="ECO:0000256" key="1">
    <source>
        <dbReference type="SAM" id="Coils"/>
    </source>
</evidence>
<comment type="caution">
    <text evidence="3">The sequence shown here is derived from an EMBL/GenBank/DDBJ whole genome shotgun (WGS) entry which is preliminary data.</text>
</comment>
<dbReference type="GO" id="GO:0005634">
    <property type="term" value="C:nucleus"/>
    <property type="evidence" value="ECO:0007669"/>
    <property type="project" value="InterPro"/>
</dbReference>
<keyword evidence="1" id="KW-0175">Coiled coil</keyword>
<reference evidence="3" key="1">
    <citation type="submission" date="2023-07" db="EMBL/GenBank/DDBJ databases">
        <title>draft genome sequence of fig (Ficus carica).</title>
        <authorList>
            <person name="Takahashi T."/>
            <person name="Nishimura K."/>
        </authorList>
    </citation>
    <scope>NUCLEOTIDE SEQUENCE</scope>
</reference>
<feature type="domain" description="FAM50A/XAP5 C-terminal" evidence="2">
    <location>
        <begin position="240"/>
        <end position="376"/>
    </location>
</feature>
<accession>A0AA88A345</accession>
<dbReference type="Pfam" id="PF04921">
    <property type="entry name" value="XAP5"/>
    <property type="match status" value="1"/>
</dbReference>
<evidence type="ECO:0000313" key="3">
    <source>
        <dbReference type="EMBL" id="GMN48674.1"/>
    </source>
</evidence>
<dbReference type="AlphaFoldDB" id="A0AA88A345"/>
<dbReference type="PANTHER" id="PTHR12722">
    <property type="entry name" value="XAP-5 PROTEIN-RELATED"/>
    <property type="match status" value="1"/>
</dbReference>
<feature type="coiled-coil region" evidence="1">
    <location>
        <begin position="120"/>
        <end position="165"/>
    </location>
</feature>
<proteinExistence type="predicted"/>
<feature type="coiled-coil region" evidence="1">
    <location>
        <begin position="18"/>
        <end position="45"/>
    </location>
</feature>
<organism evidence="3 4">
    <name type="scientific">Ficus carica</name>
    <name type="common">Common fig</name>
    <dbReference type="NCBI Taxonomy" id="3494"/>
    <lineage>
        <taxon>Eukaryota</taxon>
        <taxon>Viridiplantae</taxon>
        <taxon>Streptophyta</taxon>
        <taxon>Embryophyta</taxon>
        <taxon>Tracheophyta</taxon>
        <taxon>Spermatophyta</taxon>
        <taxon>Magnoliopsida</taxon>
        <taxon>eudicotyledons</taxon>
        <taxon>Gunneridae</taxon>
        <taxon>Pentapetalae</taxon>
        <taxon>rosids</taxon>
        <taxon>fabids</taxon>
        <taxon>Rosales</taxon>
        <taxon>Moraceae</taxon>
        <taxon>Ficeae</taxon>
        <taxon>Ficus</taxon>
    </lineage>
</organism>
<name>A0AA88A345_FICCA</name>
<dbReference type="GO" id="GO:0006325">
    <property type="term" value="P:chromatin organization"/>
    <property type="evidence" value="ECO:0007669"/>
    <property type="project" value="TreeGrafter"/>
</dbReference>
<dbReference type="InterPro" id="IPR007005">
    <property type="entry name" value="XAP5"/>
</dbReference>
<sequence>MSGMGDGYVGTAQDAVRIRRLEKQREAERKKIQELKTKSASAKDQPGLLQFGSSTSEVPSFVPNLGFSICFDFRFHSEKSVEMAFFSSNFSNFLLELSFFVCSQILETAFKKETVGLVTREEYVEKRVNIRNKIEEEEKEKLQKLQQEEEEFQLQKRKKRKIKGNSRLSFADDFENGSEEEDEENKSTDSARFRCAKFGKDPTVETSFLPDSEREAEEQAERERLRKQWLLEQEQIRNEPLEITYSYWDGAGHRRVRKGDTIGEFLRAVQQQLAPEFREIRTTSVENLLYVKEDLIIPHQHSFYELIVNKARGKSGPLFHFDVHEDVRTIADATIEKDESHAGKVVERHWYEKNKHIFPASRWEIYDPTKKWERYTIHGD</sequence>
<protein>
    <recommendedName>
        <fullName evidence="2">FAM50A/XAP5 C-terminal domain-containing protein</fullName>
    </recommendedName>
</protein>
<evidence type="ECO:0000259" key="2">
    <source>
        <dbReference type="Pfam" id="PF04921"/>
    </source>
</evidence>
<dbReference type="PANTHER" id="PTHR12722:SF0">
    <property type="entry name" value="PROTEIN FAM50A"/>
    <property type="match status" value="1"/>
</dbReference>
<dbReference type="Proteomes" id="UP001187192">
    <property type="component" value="Unassembled WGS sequence"/>
</dbReference>
<dbReference type="InterPro" id="IPR048337">
    <property type="entry name" value="FAM50A/XAP5_C"/>
</dbReference>